<dbReference type="InterPro" id="IPR036220">
    <property type="entry name" value="UDP-Glc/GDP-Man_DH_C_sf"/>
</dbReference>
<keyword evidence="1" id="KW-0560">Oxidoreductase</keyword>
<dbReference type="InterPro" id="IPR008927">
    <property type="entry name" value="6-PGluconate_DH-like_C_sf"/>
</dbReference>
<gene>
    <name evidence="5" type="ORF">AMK68_02405</name>
</gene>
<evidence type="ECO:0000256" key="1">
    <source>
        <dbReference type="ARBA" id="ARBA00023002"/>
    </source>
</evidence>
<dbReference type="InterPro" id="IPR017476">
    <property type="entry name" value="UDP-Glc/GDP-Man"/>
</dbReference>
<dbReference type="GO" id="GO:0016628">
    <property type="term" value="F:oxidoreductase activity, acting on the CH-CH group of donors, NAD or NADP as acceptor"/>
    <property type="evidence" value="ECO:0007669"/>
    <property type="project" value="InterPro"/>
</dbReference>
<dbReference type="GO" id="GO:0000271">
    <property type="term" value="P:polysaccharide biosynthetic process"/>
    <property type="evidence" value="ECO:0007669"/>
    <property type="project" value="InterPro"/>
</dbReference>
<name>A0A0S7XPE9_9BACT</name>
<dbReference type="SUPFAM" id="SSF51735">
    <property type="entry name" value="NAD(P)-binding Rossmann-fold domains"/>
    <property type="match status" value="1"/>
</dbReference>
<feature type="domain" description="UDP-glucose/GDP-mannose dehydrogenase C-terminal" evidence="4">
    <location>
        <begin position="334"/>
        <end position="429"/>
    </location>
</feature>
<dbReference type="SUPFAM" id="SSF48179">
    <property type="entry name" value="6-phosphogluconate dehydrogenase C-terminal domain-like"/>
    <property type="match status" value="1"/>
</dbReference>
<sequence length="438" mass="47511">MSVTRPVDIQLLDRIQQRTASVAVIGGGYVGLTTAVELARAGFGVTVIELDRSKVAALQAGSNYIDHLSDGAISEVVRSGRLQASASFLPLASTDVVLICVPTPITDHHAPDLSFVRAAAEQIRAHMRAGQLVILESTTYPGTTAELLKPILESAGLVVGRDIWLAFSPERTDPGNKRPFATIPKVVGADDPESSRLATAFFQTIAERVVTVSSAAAAEMVKLYENVFRNINIAFANEVALLCDRIGLDVWEIIDAAATKPYGFMPFYPGPGPGGHCIPVDPIYLAWRAQQFDLPVRFIELATSINLSMPRHVCNKLAGLLNEHGKCLKGARILVLGVAYKRNISDVRESPALKLIPLLRENHAVVLYSDPHVPTLRVEGELMESTPLDEDTLASCDCAVILTDHSAYDYEAIARHAPLIMDTRNVLRDVTRPGVVRL</sequence>
<accession>A0A0S7XPE9</accession>
<dbReference type="AlphaFoldDB" id="A0A0S7XPE9"/>
<dbReference type="SUPFAM" id="SSF52413">
    <property type="entry name" value="UDP-glucose/GDP-mannose dehydrogenase C-terminal domain"/>
    <property type="match status" value="1"/>
</dbReference>
<proteinExistence type="inferred from homology"/>
<evidence type="ECO:0000256" key="3">
    <source>
        <dbReference type="PIRNR" id="PIRNR000124"/>
    </source>
</evidence>
<dbReference type="NCBIfam" id="TIGR03026">
    <property type="entry name" value="NDP-sugDHase"/>
    <property type="match status" value="1"/>
</dbReference>
<dbReference type="GO" id="GO:0016616">
    <property type="term" value="F:oxidoreductase activity, acting on the CH-OH group of donors, NAD or NADP as acceptor"/>
    <property type="evidence" value="ECO:0007669"/>
    <property type="project" value="InterPro"/>
</dbReference>
<dbReference type="PATRIC" id="fig|1704032.3.peg.273"/>
<protein>
    <submittedName>
        <fullName evidence="5">UDP-N-acetyl-D-glucosamine dehydrogenase</fullName>
    </submittedName>
</protein>
<dbReference type="InterPro" id="IPR014027">
    <property type="entry name" value="UDP-Glc/GDP-Man_DH_C"/>
</dbReference>
<comment type="similarity">
    <text evidence="3">Belongs to the UDP-glucose/GDP-mannose dehydrogenase family.</text>
</comment>
<comment type="caution">
    <text evidence="5">The sequence shown here is derived from an EMBL/GenBank/DDBJ whole genome shotgun (WGS) entry which is preliminary data.</text>
</comment>
<dbReference type="SMART" id="SM00984">
    <property type="entry name" value="UDPG_MGDP_dh_C"/>
    <property type="match status" value="1"/>
</dbReference>
<dbReference type="Gene3D" id="3.40.50.720">
    <property type="entry name" value="NAD(P)-binding Rossmann-like Domain"/>
    <property type="match status" value="2"/>
</dbReference>
<dbReference type="PIRSF" id="PIRSF000124">
    <property type="entry name" value="UDPglc_GDPman_dh"/>
    <property type="match status" value="1"/>
</dbReference>
<dbReference type="Pfam" id="PF00984">
    <property type="entry name" value="UDPG_MGDP_dh"/>
    <property type="match status" value="1"/>
</dbReference>
<evidence type="ECO:0000256" key="2">
    <source>
        <dbReference type="ARBA" id="ARBA00023027"/>
    </source>
</evidence>
<dbReference type="PANTHER" id="PTHR43491">
    <property type="entry name" value="UDP-N-ACETYL-D-MANNOSAMINE DEHYDROGENASE"/>
    <property type="match status" value="1"/>
</dbReference>
<evidence type="ECO:0000313" key="6">
    <source>
        <dbReference type="Proteomes" id="UP000052020"/>
    </source>
</evidence>
<evidence type="ECO:0000259" key="4">
    <source>
        <dbReference type="SMART" id="SM00984"/>
    </source>
</evidence>
<keyword evidence="2" id="KW-0520">NAD</keyword>
<organism evidence="5 6">
    <name type="scientific">candidate division KD3-62 bacterium DG_56</name>
    <dbReference type="NCBI Taxonomy" id="1704032"/>
    <lineage>
        <taxon>Bacteria</taxon>
        <taxon>candidate division KD3-62</taxon>
    </lineage>
</organism>
<dbReference type="GO" id="GO:0051287">
    <property type="term" value="F:NAD binding"/>
    <property type="evidence" value="ECO:0007669"/>
    <property type="project" value="InterPro"/>
</dbReference>
<reference evidence="5 6" key="1">
    <citation type="journal article" date="2015" name="Microbiome">
        <title>Genomic resolution of linkages in carbon, nitrogen, and sulfur cycling among widespread estuary sediment bacteria.</title>
        <authorList>
            <person name="Baker B.J."/>
            <person name="Lazar C.S."/>
            <person name="Teske A.P."/>
            <person name="Dick G.J."/>
        </authorList>
    </citation>
    <scope>NUCLEOTIDE SEQUENCE [LARGE SCALE GENOMIC DNA]</scope>
    <source>
        <strain evidence="5">DG_56</strain>
    </source>
</reference>
<dbReference type="InterPro" id="IPR014026">
    <property type="entry name" value="UDP-Glc/GDP-Man_DH_dimer"/>
</dbReference>
<dbReference type="Pfam" id="PF03720">
    <property type="entry name" value="UDPG_MGDP_dh_C"/>
    <property type="match status" value="1"/>
</dbReference>
<dbReference type="InterPro" id="IPR001732">
    <property type="entry name" value="UDP-Glc/GDP-Man_DH_N"/>
</dbReference>
<dbReference type="PIRSF" id="PIRSF500136">
    <property type="entry name" value="UDP_ManNAc_DH"/>
    <property type="match status" value="1"/>
</dbReference>
<dbReference type="InterPro" id="IPR036291">
    <property type="entry name" value="NAD(P)-bd_dom_sf"/>
</dbReference>
<dbReference type="Pfam" id="PF03721">
    <property type="entry name" value="UDPG_MGDP_dh_N"/>
    <property type="match status" value="1"/>
</dbReference>
<evidence type="ECO:0000313" key="5">
    <source>
        <dbReference type="EMBL" id="KPJ64099.1"/>
    </source>
</evidence>
<dbReference type="PANTHER" id="PTHR43491:SF1">
    <property type="entry name" value="UDP-N-ACETYL-D-MANNOSAMINE DEHYDROGENASE"/>
    <property type="match status" value="1"/>
</dbReference>
<dbReference type="EMBL" id="LIZY01000043">
    <property type="protein sequence ID" value="KPJ64099.1"/>
    <property type="molecule type" value="Genomic_DNA"/>
</dbReference>
<dbReference type="InterPro" id="IPR028359">
    <property type="entry name" value="UDP_ManNAc/GlcNAc_DH"/>
</dbReference>
<dbReference type="Proteomes" id="UP000052020">
    <property type="component" value="Unassembled WGS sequence"/>
</dbReference>